<organism evidence="2 3">
    <name type="scientific">Amblyomma americanum</name>
    <name type="common">Lone star tick</name>
    <dbReference type="NCBI Taxonomy" id="6943"/>
    <lineage>
        <taxon>Eukaryota</taxon>
        <taxon>Metazoa</taxon>
        <taxon>Ecdysozoa</taxon>
        <taxon>Arthropoda</taxon>
        <taxon>Chelicerata</taxon>
        <taxon>Arachnida</taxon>
        <taxon>Acari</taxon>
        <taxon>Parasitiformes</taxon>
        <taxon>Ixodida</taxon>
        <taxon>Ixodoidea</taxon>
        <taxon>Ixodidae</taxon>
        <taxon>Amblyomminae</taxon>
        <taxon>Amblyomma</taxon>
    </lineage>
</organism>
<gene>
    <name evidence="2" type="ORF">V5799_010175</name>
</gene>
<feature type="region of interest" description="Disordered" evidence="1">
    <location>
        <begin position="44"/>
        <end position="82"/>
    </location>
</feature>
<sequence>MWRGGPASSAQLDSYTAAPISPVSEARRHRECRRWRRLSSMKSFGRYGSSSRCSERASNDCPPQGLKSATRSTLGKKKLREV</sequence>
<name>A0AAQ4F9Z8_AMBAM</name>
<protein>
    <submittedName>
        <fullName evidence="2">Uncharacterized protein</fullName>
    </submittedName>
</protein>
<dbReference type="Proteomes" id="UP001321473">
    <property type="component" value="Unassembled WGS sequence"/>
</dbReference>
<proteinExistence type="predicted"/>
<dbReference type="AlphaFoldDB" id="A0AAQ4F9Z8"/>
<dbReference type="EMBL" id="JARKHS020005538">
    <property type="protein sequence ID" value="KAK8783458.1"/>
    <property type="molecule type" value="Genomic_DNA"/>
</dbReference>
<keyword evidence="3" id="KW-1185">Reference proteome</keyword>
<accession>A0AAQ4F9Z8</accession>
<comment type="caution">
    <text evidence="2">The sequence shown here is derived from an EMBL/GenBank/DDBJ whole genome shotgun (WGS) entry which is preliminary data.</text>
</comment>
<reference evidence="2 3" key="1">
    <citation type="journal article" date="2023" name="Arcadia Sci">
        <title>De novo assembly of a long-read Amblyomma americanum tick genome.</title>
        <authorList>
            <person name="Chou S."/>
            <person name="Poskanzer K.E."/>
            <person name="Rollins M."/>
            <person name="Thuy-Boun P.S."/>
        </authorList>
    </citation>
    <scope>NUCLEOTIDE SEQUENCE [LARGE SCALE GENOMIC DNA]</scope>
    <source>
        <strain evidence="2">F_SG_1</strain>
        <tissue evidence="2">Salivary glands</tissue>
    </source>
</reference>
<evidence type="ECO:0000256" key="1">
    <source>
        <dbReference type="SAM" id="MobiDB-lite"/>
    </source>
</evidence>
<evidence type="ECO:0000313" key="2">
    <source>
        <dbReference type="EMBL" id="KAK8783458.1"/>
    </source>
</evidence>
<evidence type="ECO:0000313" key="3">
    <source>
        <dbReference type="Proteomes" id="UP001321473"/>
    </source>
</evidence>
<feature type="region of interest" description="Disordered" evidence="1">
    <location>
        <begin position="1"/>
        <end position="32"/>
    </location>
</feature>